<gene>
    <name evidence="1" type="ORF">CAL13_05070</name>
</gene>
<accession>A0A1W6YXL9</accession>
<dbReference type="EMBL" id="CP021109">
    <property type="protein sequence ID" value="ARP85649.1"/>
    <property type="molecule type" value="Genomic_DNA"/>
</dbReference>
<name>A0A1W6YXL9_9BORD</name>
<dbReference type="AlphaFoldDB" id="A0A1W6YXL9"/>
<evidence type="ECO:0000313" key="1">
    <source>
        <dbReference type="EMBL" id="ARP85649.1"/>
    </source>
</evidence>
<sequence length="180" mass="19489">MYDSFLSGTDTSMVADWALAFASILATSEAVLRATSQAVLRQNQRVDEQVKKMNVYEDAKSAVANLLGKFSPQAENDAKLGDAEDKGGSIPDSLSKLNKALVDLGFTDDPNKWTKDNTKGDFEALRTTLDGKSQTLGTEQNLQSTRMNSMVGRMSADMTQQSNIVKAEGNLLMNVARNSG</sequence>
<protein>
    <submittedName>
        <fullName evidence="1">Uncharacterized protein</fullName>
    </submittedName>
</protein>
<dbReference type="Proteomes" id="UP000194139">
    <property type="component" value="Chromosome"/>
</dbReference>
<evidence type="ECO:0000313" key="2">
    <source>
        <dbReference type="Proteomes" id="UP000194139"/>
    </source>
</evidence>
<keyword evidence="2" id="KW-1185">Reference proteome</keyword>
<reference evidence="1 2" key="1">
    <citation type="submission" date="2017-05" db="EMBL/GenBank/DDBJ databases">
        <title>Complete and WGS of Bordetella genogroups.</title>
        <authorList>
            <person name="Spilker T."/>
            <person name="LiPuma J."/>
        </authorList>
    </citation>
    <scope>NUCLEOTIDE SEQUENCE [LARGE SCALE GENOMIC DNA]</scope>
    <source>
        <strain evidence="1 2">AU17164</strain>
    </source>
</reference>
<organism evidence="1 2">
    <name type="scientific">Bordetella genomosp. 9</name>
    <dbReference type="NCBI Taxonomy" id="1416803"/>
    <lineage>
        <taxon>Bacteria</taxon>
        <taxon>Pseudomonadati</taxon>
        <taxon>Pseudomonadota</taxon>
        <taxon>Betaproteobacteria</taxon>
        <taxon>Burkholderiales</taxon>
        <taxon>Alcaligenaceae</taxon>
        <taxon>Bordetella</taxon>
    </lineage>
</organism>
<proteinExistence type="predicted"/>